<dbReference type="InterPro" id="IPR018294">
    <property type="entry name" value="ISPD_synthase_CS"/>
</dbReference>
<reference evidence="8 9" key="1">
    <citation type="submission" date="2019-04" db="EMBL/GenBank/DDBJ databases">
        <title>Isachenkonia alkalipeptolytica gen. nov. sp. nov. a new anaerobic, alkiliphilic organothrophic bacterium capable to reduce synthesized ferrihydrite isolated from a soda lake.</title>
        <authorList>
            <person name="Toshchakov S.V."/>
            <person name="Zavarzina D.G."/>
            <person name="Zhilina T.N."/>
            <person name="Kostrikina N.A."/>
            <person name="Kublanov I.V."/>
        </authorList>
    </citation>
    <scope>NUCLEOTIDE SEQUENCE [LARGE SCALE GENOMIC DNA]</scope>
    <source>
        <strain evidence="8 9">Z-1701</strain>
    </source>
</reference>
<dbReference type="FunFam" id="3.90.550.10:FF:000003">
    <property type="entry name" value="2-C-methyl-D-erythritol 4-phosphate cytidylyltransferase"/>
    <property type="match status" value="1"/>
</dbReference>
<dbReference type="EMBL" id="SUMG01000015">
    <property type="protein sequence ID" value="NBG89041.1"/>
    <property type="molecule type" value="Genomic_DNA"/>
</dbReference>
<dbReference type="GO" id="GO:0019288">
    <property type="term" value="P:isopentenyl diphosphate biosynthetic process, methylerythritol 4-phosphate pathway"/>
    <property type="evidence" value="ECO:0007669"/>
    <property type="project" value="UniProtKB-UniRule"/>
</dbReference>
<keyword evidence="6 7" id="KW-0414">Isoprene biosynthesis</keyword>
<evidence type="ECO:0000256" key="6">
    <source>
        <dbReference type="ARBA" id="ARBA00023229"/>
    </source>
</evidence>
<evidence type="ECO:0000313" key="9">
    <source>
        <dbReference type="Proteomes" id="UP000449710"/>
    </source>
</evidence>
<dbReference type="PANTHER" id="PTHR32125:SF4">
    <property type="entry name" value="2-C-METHYL-D-ERYTHRITOL 4-PHOSPHATE CYTIDYLYLTRANSFERASE, CHLOROPLASTIC"/>
    <property type="match status" value="1"/>
</dbReference>
<comment type="pathway">
    <text evidence="2 7">Isoprenoid biosynthesis; isopentenyl diphosphate biosynthesis via DXP pathway; isopentenyl diphosphate from 1-deoxy-D-xylulose 5-phosphate: step 2/6.</text>
</comment>
<gene>
    <name evidence="7 8" type="primary">ispD</name>
    <name evidence="8" type="ORF">ISALK_11120</name>
</gene>
<evidence type="ECO:0000256" key="5">
    <source>
        <dbReference type="ARBA" id="ARBA00022695"/>
    </source>
</evidence>
<dbReference type="SUPFAM" id="SSF53448">
    <property type="entry name" value="Nucleotide-diphospho-sugar transferases"/>
    <property type="match status" value="1"/>
</dbReference>
<comment type="caution">
    <text evidence="8">The sequence shown here is derived from an EMBL/GenBank/DDBJ whole genome shotgun (WGS) entry which is preliminary data.</text>
</comment>
<dbReference type="GO" id="GO:0050518">
    <property type="term" value="F:2-C-methyl-D-erythritol 4-phosphate cytidylyltransferase activity"/>
    <property type="evidence" value="ECO:0007669"/>
    <property type="project" value="UniProtKB-UniRule"/>
</dbReference>
<evidence type="ECO:0000256" key="3">
    <source>
        <dbReference type="ARBA" id="ARBA00009789"/>
    </source>
</evidence>
<organism evidence="8 9">
    <name type="scientific">Isachenkonia alkalipeptolytica</name>
    <dbReference type="NCBI Taxonomy" id="2565777"/>
    <lineage>
        <taxon>Bacteria</taxon>
        <taxon>Bacillati</taxon>
        <taxon>Bacillota</taxon>
        <taxon>Clostridia</taxon>
        <taxon>Eubacteriales</taxon>
        <taxon>Clostridiaceae</taxon>
        <taxon>Isachenkonia</taxon>
    </lineage>
</organism>
<feature type="site" description="Positions MEP for the nucleophilic attack" evidence="7">
    <location>
        <position position="196"/>
    </location>
</feature>
<dbReference type="PROSITE" id="PS01295">
    <property type="entry name" value="ISPD"/>
    <property type="match status" value="1"/>
</dbReference>
<dbReference type="Pfam" id="PF01128">
    <property type="entry name" value="IspD"/>
    <property type="match status" value="1"/>
</dbReference>
<dbReference type="InterPro" id="IPR050088">
    <property type="entry name" value="IspD/TarI_cytidylyltransf_bact"/>
</dbReference>
<feature type="site" description="Positions MEP for the nucleophilic attack" evidence="7">
    <location>
        <position position="140"/>
    </location>
</feature>
<proteinExistence type="inferred from homology"/>
<evidence type="ECO:0000256" key="7">
    <source>
        <dbReference type="HAMAP-Rule" id="MF_00108"/>
    </source>
</evidence>
<keyword evidence="9" id="KW-1185">Reference proteome</keyword>
<comment type="catalytic activity">
    <reaction evidence="1 7">
        <text>2-C-methyl-D-erythritol 4-phosphate + CTP + H(+) = 4-CDP-2-C-methyl-D-erythritol + diphosphate</text>
        <dbReference type="Rhea" id="RHEA:13429"/>
        <dbReference type="ChEBI" id="CHEBI:15378"/>
        <dbReference type="ChEBI" id="CHEBI:33019"/>
        <dbReference type="ChEBI" id="CHEBI:37563"/>
        <dbReference type="ChEBI" id="CHEBI:57823"/>
        <dbReference type="ChEBI" id="CHEBI:58262"/>
        <dbReference type="EC" id="2.7.7.60"/>
    </reaction>
</comment>
<keyword evidence="4 7" id="KW-0808">Transferase</keyword>
<protein>
    <recommendedName>
        <fullName evidence="7">2-C-methyl-D-erythritol 4-phosphate cytidylyltransferase</fullName>
        <ecNumber evidence="7">2.7.7.60</ecNumber>
    </recommendedName>
    <alternativeName>
        <fullName evidence="7">4-diphosphocytidyl-2C-methyl-D-erythritol synthase</fullName>
    </alternativeName>
    <alternativeName>
        <fullName evidence="7">MEP cytidylyltransferase</fullName>
        <shortName evidence="7">MCT</shortName>
    </alternativeName>
</protein>
<comment type="similarity">
    <text evidence="3 7">Belongs to the IspD/TarI cytidylyltransferase family. IspD subfamily.</text>
</comment>
<comment type="caution">
    <text evidence="7">Lacks conserved residue(s) required for the propagation of feature annotation.</text>
</comment>
<accession>A0AA43XM94</accession>
<sequence length="220" mass="24901">MERTYNKQYIDLMGIPILAHTLGHFENYSKIDEIVLVVGKGEVEFSRERIVEKFNFTKIKSIVEGGEERYHSVYNGIKAVSEASDMVVIHDGARPFVTDGILEESIQAAKIHGCSIVGMPVKDTIKVIDEEGFVKDTPKRENLWLVQTPQTFKKEVILQAHKKRAAENLSVTDDAMLVEALGIKVKMVRGNYENMKITTPEDLEIGEGIIKRRKINPLFL</sequence>
<dbReference type="AlphaFoldDB" id="A0AA43XM94"/>
<dbReference type="PANTHER" id="PTHR32125">
    <property type="entry name" value="2-C-METHYL-D-ERYTHRITOL 4-PHOSPHATE CYTIDYLYLTRANSFERASE, CHLOROPLASTIC"/>
    <property type="match status" value="1"/>
</dbReference>
<evidence type="ECO:0000256" key="2">
    <source>
        <dbReference type="ARBA" id="ARBA00004787"/>
    </source>
</evidence>
<dbReference type="InterPro" id="IPR001228">
    <property type="entry name" value="IspD"/>
</dbReference>
<comment type="function">
    <text evidence="7">Catalyzes the formation of 4-diphosphocytidyl-2-C-methyl-D-erythritol from CTP and 2-C-methyl-D-erythritol 4-phosphate (MEP).</text>
</comment>
<name>A0AA43XM94_9CLOT</name>
<evidence type="ECO:0000256" key="4">
    <source>
        <dbReference type="ARBA" id="ARBA00022679"/>
    </source>
</evidence>
<dbReference type="EC" id="2.7.7.60" evidence="7"/>
<evidence type="ECO:0000313" key="8">
    <source>
        <dbReference type="EMBL" id="NBG89041.1"/>
    </source>
</evidence>
<evidence type="ECO:0000256" key="1">
    <source>
        <dbReference type="ARBA" id="ARBA00001282"/>
    </source>
</evidence>
<dbReference type="InterPro" id="IPR034683">
    <property type="entry name" value="IspD/TarI"/>
</dbReference>
<dbReference type="CDD" id="cd02516">
    <property type="entry name" value="CDP-ME_synthetase"/>
    <property type="match status" value="1"/>
</dbReference>
<dbReference type="HAMAP" id="MF_00108">
    <property type="entry name" value="IspD"/>
    <property type="match status" value="1"/>
</dbReference>
<dbReference type="InterPro" id="IPR029044">
    <property type="entry name" value="Nucleotide-diphossugar_trans"/>
</dbReference>
<feature type="site" description="Transition state stabilizer" evidence="7">
    <location>
        <position position="7"/>
    </location>
</feature>
<dbReference type="Gene3D" id="3.90.550.10">
    <property type="entry name" value="Spore Coat Polysaccharide Biosynthesis Protein SpsA, Chain A"/>
    <property type="match status" value="1"/>
</dbReference>
<dbReference type="NCBIfam" id="TIGR00453">
    <property type="entry name" value="ispD"/>
    <property type="match status" value="1"/>
</dbReference>
<dbReference type="Proteomes" id="UP000449710">
    <property type="component" value="Unassembled WGS sequence"/>
</dbReference>
<keyword evidence="5 7" id="KW-0548">Nucleotidyltransferase</keyword>